<dbReference type="PIRSF" id="PIRSF001294">
    <property type="entry name" value="K_ATPaseA"/>
    <property type="match status" value="1"/>
</dbReference>
<keyword evidence="1 9" id="KW-0813">Transport</keyword>
<dbReference type="RefSeq" id="WP_251943381.1">
    <property type="nucleotide sequence ID" value="NZ_JAMRYM010000004.1"/>
</dbReference>
<evidence type="ECO:0000256" key="2">
    <source>
        <dbReference type="ARBA" id="ARBA00022475"/>
    </source>
</evidence>
<keyword evidence="2 9" id="KW-1003">Cell membrane</keyword>
<dbReference type="NCBIfam" id="TIGR00680">
    <property type="entry name" value="kdpA"/>
    <property type="match status" value="1"/>
</dbReference>
<dbReference type="Proteomes" id="UP001155240">
    <property type="component" value="Unassembled WGS sequence"/>
</dbReference>
<feature type="transmembrane region" description="Helical" evidence="9">
    <location>
        <begin position="280"/>
        <end position="299"/>
    </location>
</feature>
<dbReference type="HAMAP" id="MF_00275">
    <property type="entry name" value="KdpA"/>
    <property type="match status" value="1"/>
</dbReference>
<feature type="transmembrane region" description="Helical" evidence="9">
    <location>
        <begin position="484"/>
        <end position="507"/>
    </location>
</feature>
<dbReference type="AlphaFoldDB" id="A0A9X2DW33"/>
<evidence type="ECO:0000256" key="1">
    <source>
        <dbReference type="ARBA" id="ARBA00022448"/>
    </source>
</evidence>
<evidence type="ECO:0000256" key="6">
    <source>
        <dbReference type="ARBA" id="ARBA00022989"/>
    </source>
</evidence>
<dbReference type="PANTHER" id="PTHR30607">
    <property type="entry name" value="POTASSIUM-TRANSPORTING ATPASE A CHAIN"/>
    <property type="match status" value="1"/>
</dbReference>
<dbReference type="EMBL" id="JAMRYM010000004">
    <property type="protein sequence ID" value="MCM6761286.1"/>
    <property type="molecule type" value="Genomic_DNA"/>
</dbReference>
<evidence type="ECO:0000256" key="4">
    <source>
        <dbReference type="ARBA" id="ARBA00022692"/>
    </source>
</evidence>
<dbReference type="GO" id="GO:0030955">
    <property type="term" value="F:potassium ion binding"/>
    <property type="evidence" value="ECO:0007669"/>
    <property type="project" value="UniProtKB-UniRule"/>
</dbReference>
<comment type="similarity">
    <text evidence="9">Belongs to the KdpA family.</text>
</comment>
<dbReference type="GO" id="GO:0008556">
    <property type="term" value="F:P-type potassium transmembrane transporter activity"/>
    <property type="evidence" value="ECO:0007669"/>
    <property type="project" value="InterPro"/>
</dbReference>
<name>A0A9X2DW33_9MICO</name>
<proteinExistence type="inferred from homology"/>
<keyword evidence="3 9" id="KW-0633">Potassium transport</keyword>
<evidence type="ECO:0000256" key="5">
    <source>
        <dbReference type="ARBA" id="ARBA00022958"/>
    </source>
</evidence>
<feature type="transmembrane region" description="Helical" evidence="9">
    <location>
        <begin position="414"/>
        <end position="433"/>
    </location>
</feature>
<feature type="transmembrane region" description="Helical" evidence="9">
    <location>
        <begin position="527"/>
        <end position="550"/>
    </location>
</feature>
<organism evidence="10 11">
    <name type="scientific">Rathayibacter rubneri</name>
    <dbReference type="NCBI Taxonomy" id="2950106"/>
    <lineage>
        <taxon>Bacteria</taxon>
        <taxon>Bacillati</taxon>
        <taxon>Actinomycetota</taxon>
        <taxon>Actinomycetes</taxon>
        <taxon>Micrococcales</taxon>
        <taxon>Microbacteriaceae</taxon>
        <taxon>Rathayibacter</taxon>
    </lineage>
</organism>
<dbReference type="InterPro" id="IPR004623">
    <property type="entry name" value="KdpA"/>
</dbReference>
<evidence type="ECO:0000256" key="8">
    <source>
        <dbReference type="ARBA" id="ARBA00023136"/>
    </source>
</evidence>
<reference evidence="10" key="1">
    <citation type="submission" date="2022-06" db="EMBL/GenBank/DDBJ databases">
        <title>Whole genome shotgun sequencing (WGS) of Rathayibacter sp. ZW T2_19, isolated from stored onions (Allium cepa).</title>
        <authorList>
            <person name="Stoll D.A."/>
            <person name="Huch M."/>
        </authorList>
    </citation>
    <scope>NUCLEOTIDE SEQUENCE</scope>
    <source>
        <strain evidence="10">ZW T2_19</strain>
    </source>
</reference>
<comment type="subcellular location">
    <subcellularLocation>
        <location evidence="9">Cell membrane</location>
        <topology evidence="9">Multi-pass membrane protein</topology>
    </subcellularLocation>
</comment>
<dbReference type="PANTHER" id="PTHR30607:SF2">
    <property type="entry name" value="POTASSIUM-TRANSPORTING ATPASE POTASSIUM-BINDING SUBUNIT"/>
    <property type="match status" value="1"/>
</dbReference>
<feature type="transmembrane region" description="Helical" evidence="9">
    <location>
        <begin position="171"/>
        <end position="193"/>
    </location>
</feature>
<feature type="transmembrane region" description="Helical" evidence="9">
    <location>
        <begin position="60"/>
        <end position="78"/>
    </location>
</feature>
<feature type="transmembrane region" description="Helical" evidence="9">
    <location>
        <begin position="247"/>
        <end position="268"/>
    </location>
</feature>
<evidence type="ECO:0000313" key="10">
    <source>
        <dbReference type="EMBL" id="MCM6761286.1"/>
    </source>
</evidence>
<feature type="transmembrane region" description="Helical" evidence="9">
    <location>
        <begin position="128"/>
        <end position="150"/>
    </location>
</feature>
<evidence type="ECO:0000313" key="11">
    <source>
        <dbReference type="Proteomes" id="UP001155240"/>
    </source>
</evidence>
<evidence type="ECO:0000256" key="7">
    <source>
        <dbReference type="ARBA" id="ARBA00023065"/>
    </source>
</evidence>
<sequence>MDTLFAVLQVATVGLALALLHRPLGDGMARLYTSTRDLAIERGLYRVIGVDSSSEQSWRAYLRAVLAFSLVGILLLYGMQRLQAVLPGSLGLPAVPEGLAFNTAVSFVTNTNWQSYSPELTLGYAVQLGGLAVQNFVSAAVGLAVAVALIRGFARRSSGTLGNFWVDLTRGVLRLLLPLSVVAAIVLVAGGVVQNLASPLEVETLSGGAQSIPGGMVASQEAIKMLGTNGGGYFNANSAHPFENPSAWTNLLQIVLMLAIPFSLPRTFGRMIGDVRQGRAILAAMAVVFTVSLGAFTALELAGSGSAAQAAGAAMEGKETRFGIAGSTLFGSASTLTSTGAVNAMHDSATPLGGMMPMLNMMLGEVAPGGVGSGLYGMLVLAILAVFVGGLLVGRTPEYLGKKLGPREITLASLYILVTPTLVLAGTALSFAIPGVREDVESTSIGNPGLHGLSEVLYAFTSAANNNGSAFAGLTANTPWLNTALGVAMLLGRFLPMVLVLALAGSLAAQKAVPASAGTLPTARPQFVGLLVGVTVVVTALTYFPVLALGPLAEGL</sequence>
<keyword evidence="8 9" id="KW-0472">Membrane</keyword>
<keyword evidence="7 9" id="KW-0406">Ion transport</keyword>
<dbReference type="Pfam" id="PF03814">
    <property type="entry name" value="KdpA"/>
    <property type="match status" value="1"/>
</dbReference>
<keyword evidence="4 9" id="KW-0812">Transmembrane</keyword>
<keyword evidence="5 9" id="KW-0630">Potassium</keyword>
<protein>
    <recommendedName>
        <fullName evidence="9">Potassium-transporting ATPase potassium-binding subunit</fullName>
    </recommendedName>
    <alternativeName>
        <fullName evidence="9">ATP phosphohydrolase [potassium-transporting] A chain</fullName>
    </alternativeName>
    <alternativeName>
        <fullName evidence="9">Potassium-binding and translocating subunit A</fullName>
    </alternativeName>
    <alternativeName>
        <fullName evidence="9">Potassium-translocating ATPase A chain</fullName>
    </alternativeName>
</protein>
<feature type="transmembrane region" description="Helical" evidence="9">
    <location>
        <begin position="90"/>
        <end position="108"/>
    </location>
</feature>
<evidence type="ECO:0000256" key="3">
    <source>
        <dbReference type="ARBA" id="ARBA00022538"/>
    </source>
</evidence>
<comment type="caution">
    <text evidence="10">The sequence shown here is derived from an EMBL/GenBank/DDBJ whole genome shotgun (WGS) entry which is preliminary data.</text>
</comment>
<accession>A0A9X2DW33</accession>
<keyword evidence="11" id="KW-1185">Reference proteome</keyword>
<comment type="function">
    <text evidence="9">Part of the high-affinity ATP-driven potassium transport (or Kdp) system, which catalyzes the hydrolysis of ATP coupled with the electrogenic transport of potassium into the cytoplasm. This subunit binds the extracellular potassium ions and delivers the ions to the membrane domain of KdpB through an intramembrane tunnel.</text>
</comment>
<keyword evidence="6 9" id="KW-1133">Transmembrane helix</keyword>
<feature type="transmembrane region" description="Helical" evidence="9">
    <location>
        <begin position="375"/>
        <end position="393"/>
    </location>
</feature>
<comment type="subunit">
    <text evidence="9">The system is composed of three essential subunits: KdpA, KdpB and KdpC.</text>
</comment>
<dbReference type="GO" id="GO:0005886">
    <property type="term" value="C:plasma membrane"/>
    <property type="evidence" value="ECO:0007669"/>
    <property type="project" value="UniProtKB-SubCell"/>
</dbReference>
<gene>
    <name evidence="9 10" type="primary">kdpA</name>
    <name evidence="10" type="ORF">NB037_02530</name>
</gene>
<evidence type="ECO:0000256" key="9">
    <source>
        <dbReference type="HAMAP-Rule" id="MF_00275"/>
    </source>
</evidence>